<dbReference type="RefSeq" id="WP_143197627.1">
    <property type="nucleotide sequence ID" value="NZ_FSRA01000002.1"/>
</dbReference>
<dbReference type="OrthoDB" id="3296006at2"/>
<dbReference type="PROSITE" id="PS51257">
    <property type="entry name" value="PROKAR_LIPOPROTEIN"/>
    <property type="match status" value="1"/>
</dbReference>
<accession>A0A1N6KH00</accession>
<dbReference type="SUPFAM" id="SSF53254">
    <property type="entry name" value="Phosphoglycerate mutase-like"/>
    <property type="match status" value="1"/>
</dbReference>
<dbReference type="InterPro" id="IPR029033">
    <property type="entry name" value="His_PPase_superfam"/>
</dbReference>
<dbReference type="Gene3D" id="3.40.50.1240">
    <property type="entry name" value="Phosphoglycerate mutase-like"/>
    <property type="match status" value="1"/>
</dbReference>
<dbReference type="InterPro" id="IPR013078">
    <property type="entry name" value="His_Pase_superF_clade-1"/>
</dbReference>
<name>A0A1N6KH00_9BACT</name>
<organism evidence="1 2">
    <name type="scientific">Chitinophaga niabensis</name>
    <dbReference type="NCBI Taxonomy" id="536979"/>
    <lineage>
        <taxon>Bacteria</taxon>
        <taxon>Pseudomonadati</taxon>
        <taxon>Bacteroidota</taxon>
        <taxon>Chitinophagia</taxon>
        <taxon>Chitinophagales</taxon>
        <taxon>Chitinophagaceae</taxon>
        <taxon>Chitinophaga</taxon>
    </lineage>
</organism>
<protein>
    <submittedName>
        <fullName evidence="1">Histidine phosphatase superfamily (Branch 1)</fullName>
    </submittedName>
</protein>
<proteinExistence type="predicted"/>
<dbReference type="Proteomes" id="UP000185003">
    <property type="component" value="Unassembled WGS sequence"/>
</dbReference>
<dbReference type="EMBL" id="FSRA01000002">
    <property type="protein sequence ID" value="SIO55835.1"/>
    <property type="molecule type" value="Genomic_DNA"/>
</dbReference>
<evidence type="ECO:0000313" key="1">
    <source>
        <dbReference type="EMBL" id="SIO55835.1"/>
    </source>
</evidence>
<dbReference type="STRING" id="536979.SAMN04488055_5823"/>
<sequence>MISRKMMYGTVLVITLLTACGPAPVKQERVQVPVTEDSTFLTGTFFVVRHAEKNPGADSTLTEAGLKRAGKLYRMLKDSGITRIYSTPFKRTLQTGDSLRILGKIDTALYKPDSTGESLLYEISRNNDWGKKILVIGHSNTLIPILKSLNTFPRDTIRDEDYNFLFMVYKGRKMAKLIRTKY</sequence>
<dbReference type="Pfam" id="PF00300">
    <property type="entry name" value="His_Phos_1"/>
    <property type="match status" value="1"/>
</dbReference>
<keyword evidence="2" id="KW-1185">Reference proteome</keyword>
<evidence type="ECO:0000313" key="2">
    <source>
        <dbReference type="Proteomes" id="UP000185003"/>
    </source>
</evidence>
<dbReference type="AlphaFoldDB" id="A0A1N6KH00"/>
<dbReference type="CDD" id="cd07040">
    <property type="entry name" value="HP"/>
    <property type="match status" value="1"/>
</dbReference>
<reference evidence="2" key="1">
    <citation type="submission" date="2016-11" db="EMBL/GenBank/DDBJ databases">
        <authorList>
            <person name="Varghese N."/>
            <person name="Submissions S."/>
        </authorList>
    </citation>
    <scope>NUCLEOTIDE SEQUENCE [LARGE SCALE GENOMIC DNA]</scope>
    <source>
        <strain evidence="2">DSM 24787</strain>
    </source>
</reference>
<gene>
    <name evidence="1" type="ORF">SAMN04488055_5823</name>
</gene>